<organism evidence="1 2">
    <name type="scientific">Microlunatus parietis</name>
    <dbReference type="NCBI Taxonomy" id="682979"/>
    <lineage>
        <taxon>Bacteria</taxon>
        <taxon>Bacillati</taxon>
        <taxon>Actinomycetota</taxon>
        <taxon>Actinomycetes</taxon>
        <taxon>Propionibacteriales</taxon>
        <taxon>Propionibacteriaceae</taxon>
        <taxon>Microlunatus</taxon>
    </lineage>
</organism>
<name>A0A7Y9LBA1_9ACTN</name>
<proteinExistence type="predicted"/>
<sequence>MNPEDPVTGPLPDRFEARTMIETELTQQPRFDHRVPNPH</sequence>
<protein>
    <submittedName>
        <fullName evidence="1">Uncharacterized protein</fullName>
    </submittedName>
</protein>
<keyword evidence="2" id="KW-1185">Reference proteome</keyword>
<dbReference type="Proteomes" id="UP000569914">
    <property type="component" value="Unassembled WGS sequence"/>
</dbReference>
<comment type="caution">
    <text evidence="1">The sequence shown here is derived from an EMBL/GenBank/DDBJ whole genome shotgun (WGS) entry which is preliminary data.</text>
</comment>
<dbReference type="EMBL" id="JACCBU010000001">
    <property type="protein sequence ID" value="NYE69601.1"/>
    <property type="molecule type" value="Genomic_DNA"/>
</dbReference>
<dbReference type="AlphaFoldDB" id="A0A7Y9LBA1"/>
<gene>
    <name evidence="1" type="ORF">BKA15_000930</name>
</gene>
<evidence type="ECO:0000313" key="1">
    <source>
        <dbReference type="EMBL" id="NYE69601.1"/>
    </source>
</evidence>
<evidence type="ECO:0000313" key="2">
    <source>
        <dbReference type="Proteomes" id="UP000569914"/>
    </source>
</evidence>
<accession>A0A7Y9LBA1</accession>
<reference evidence="1 2" key="1">
    <citation type="submission" date="2020-07" db="EMBL/GenBank/DDBJ databases">
        <title>Sequencing the genomes of 1000 actinobacteria strains.</title>
        <authorList>
            <person name="Klenk H.-P."/>
        </authorList>
    </citation>
    <scope>NUCLEOTIDE SEQUENCE [LARGE SCALE GENOMIC DNA]</scope>
    <source>
        <strain evidence="1 2">DSM 22083</strain>
    </source>
</reference>